<proteinExistence type="predicted"/>
<dbReference type="AlphaFoldDB" id="A0A812CBK7"/>
<protein>
    <submittedName>
        <fullName evidence="1">Uncharacterized protein</fullName>
    </submittedName>
</protein>
<name>A0A812CBK7_ACAPH</name>
<dbReference type="Proteomes" id="UP000597762">
    <property type="component" value="Unassembled WGS sequence"/>
</dbReference>
<comment type="caution">
    <text evidence="1">The sequence shown here is derived from an EMBL/GenBank/DDBJ whole genome shotgun (WGS) entry which is preliminary data.</text>
</comment>
<evidence type="ECO:0000313" key="2">
    <source>
        <dbReference type="Proteomes" id="UP000597762"/>
    </source>
</evidence>
<gene>
    <name evidence="1" type="ORF">SPHA_36403</name>
</gene>
<organism evidence="1 2">
    <name type="scientific">Acanthosepion pharaonis</name>
    <name type="common">Pharaoh cuttlefish</name>
    <name type="synonym">Sepia pharaonis</name>
    <dbReference type="NCBI Taxonomy" id="158019"/>
    <lineage>
        <taxon>Eukaryota</taxon>
        <taxon>Metazoa</taxon>
        <taxon>Spiralia</taxon>
        <taxon>Lophotrochozoa</taxon>
        <taxon>Mollusca</taxon>
        <taxon>Cephalopoda</taxon>
        <taxon>Coleoidea</taxon>
        <taxon>Decapodiformes</taxon>
        <taxon>Sepiida</taxon>
        <taxon>Sepiina</taxon>
        <taxon>Sepiidae</taxon>
        <taxon>Acanthosepion</taxon>
    </lineage>
</organism>
<sequence>MNGFRPLTYLCPLPLFFPTARRTRCFVAVSGTYTCPSSDFGNSFSHPGPSSGRGQIPAIVPAVGGQYSSGYRSELTGRGSIHFHRLSFQHTGRGSILFHRLSFRTHRSEVNTLPPAIVPTHRSGVNTIPPAIVPNSQVGGQYTSIGYRSELTGRRSIHFHRLSFRTHRSGVNTLPPAIVPNSQIGAIGYRSELTGRGGYRSNSQVGGQYSSAIVPNSQVGGQYTSTGYRSELTGRGSIHFHRLSFQTHRSGVNTFPPGIVPNSQVGGQYISTGYRPEHTGVGVNTFPLARWE</sequence>
<dbReference type="EMBL" id="CAHIKZ030001591">
    <property type="protein sequence ID" value="CAE1269044.1"/>
    <property type="molecule type" value="Genomic_DNA"/>
</dbReference>
<accession>A0A812CBK7</accession>
<keyword evidence="2" id="KW-1185">Reference proteome</keyword>
<evidence type="ECO:0000313" key="1">
    <source>
        <dbReference type="EMBL" id="CAE1269044.1"/>
    </source>
</evidence>
<reference evidence="1" key="1">
    <citation type="submission" date="2021-01" db="EMBL/GenBank/DDBJ databases">
        <authorList>
            <person name="Li R."/>
            <person name="Bekaert M."/>
        </authorList>
    </citation>
    <scope>NUCLEOTIDE SEQUENCE</scope>
    <source>
        <strain evidence="1">Farmed</strain>
    </source>
</reference>